<dbReference type="GO" id="GO:0015035">
    <property type="term" value="F:protein-disulfide reductase activity"/>
    <property type="evidence" value="ECO:0007669"/>
    <property type="project" value="TreeGrafter"/>
</dbReference>
<feature type="transmembrane region" description="Helical" evidence="7">
    <location>
        <begin position="46"/>
        <end position="67"/>
    </location>
</feature>
<dbReference type="EMBL" id="JFYZ01000037">
    <property type="protein sequence ID" value="EZP75636.1"/>
    <property type="molecule type" value="Genomic_DNA"/>
</dbReference>
<keyword evidence="5 7" id="KW-0472">Membrane</keyword>
<evidence type="ECO:0000256" key="6">
    <source>
        <dbReference type="ARBA" id="ARBA00023284"/>
    </source>
</evidence>
<evidence type="ECO:0000256" key="5">
    <source>
        <dbReference type="ARBA" id="ARBA00023136"/>
    </source>
</evidence>
<dbReference type="InterPro" id="IPR035671">
    <property type="entry name" value="DsbD_gamma"/>
</dbReference>
<dbReference type="GO" id="GO:0045454">
    <property type="term" value="P:cell redox homeostasis"/>
    <property type="evidence" value="ECO:0007669"/>
    <property type="project" value="TreeGrafter"/>
</dbReference>
<proteinExistence type="predicted"/>
<feature type="transmembrane region" description="Helical" evidence="7">
    <location>
        <begin position="258"/>
        <end position="276"/>
    </location>
</feature>
<feature type="transmembrane region" description="Helical" evidence="7">
    <location>
        <begin position="201"/>
        <end position="218"/>
    </location>
</feature>
<keyword evidence="9" id="KW-0614">Plasmid</keyword>
<keyword evidence="6" id="KW-0676">Redox-active center</keyword>
<feature type="transmembrane region" description="Helical" evidence="7">
    <location>
        <begin position="122"/>
        <end position="146"/>
    </location>
</feature>
<evidence type="ECO:0000313" key="9">
    <source>
        <dbReference type="EMBL" id="AOR79718.1"/>
    </source>
</evidence>
<evidence type="ECO:0000256" key="7">
    <source>
        <dbReference type="SAM" id="Phobius"/>
    </source>
</evidence>
<dbReference type="InterPro" id="IPR003834">
    <property type="entry name" value="Cyt_c_assmbl_TM_dom"/>
</dbReference>
<feature type="transmembrane region" description="Helical" evidence="7">
    <location>
        <begin position="6"/>
        <end position="25"/>
    </location>
</feature>
<dbReference type="OrthoDB" id="9811036at2"/>
<dbReference type="GO" id="GO:0016020">
    <property type="term" value="C:membrane"/>
    <property type="evidence" value="ECO:0007669"/>
    <property type="project" value="UniProtKB-SubCell"/>
</dbReference>
<evidence type="ECO:0000256" key="4">
    <source>
        <dbReference type="ARBA" id="ARBA00022989"/>
    </source>
</evidence>
<reference evidence="10 11" key="1">
    <citation type="submission" date="2014-03" db="EMBL/GenBank/DDBJ databases">
        <title>Whole genome sequence of Novosphingobium resinovorum KF1.</title>
        <authorList>
            <person name="Gan H.M."/>
            <person name="Gan H.Y."/>
            <person name="Chew T.H."/>
            <person name="Savka M.A."/>
        </authorList>
    </citation>
    <scope>NUCLEOTIDE SEQUENCE [LARGE SCALE GENOMIC DNA]</scope>
    <source>
        <strain evidence="10 11">KF1</strain>
    </source>
</reference>
<evidence type="ECO:0000259" key="8">
    <source>
        <dbReference type="Pfam" id="PF02683"/>
    </source>
</evidence>
<dbReference type="RefSeq" id="WP_036529107.1">
    <property type="nucleotide sequence ID" value="NZ_CP017076.1"/>
</dbReference>
<accession>A0A031JQE5</accession>
<dbReference type="InterPro" id="IPR017937">
    <property type="entry name" value="Thioredoxin_CS"/>
</dbReference>
<evidence type="ECO:0000313" key="11">
    <source>
        <dbReference type="Proteomes" id="UP000024329"/>
    </source>
</evidence>
<dbReference type="Pfam" id="PF13899">
    <property type="entry name" value="Thioredoxin_7"/>
    <property type="match status" value="1"/>
</dbReference>
<sequence>MLVALLSAFLGGLILNLMPCVFPIISLKAFGLARQGGDPRQMRREGLAFLGGTLLAMLALAGTLIALRAGGQAVGWGFQLQSPLVVALLVLVLLGSALNLAGLFEFGLGLQRMGQTMDGKDGLLGAALTGALAVVVATPCAGPFMASAIGFALVQPPLAALAIFAALGAGVAAPFTALSFSPALARRLPKPGAWMTTLKHALAFPMLAAAAWLLWVLAQQTGSAGLALMLGCALLLAFSCWIYGMAQRRTMSGRPARALHSVAALGAVAIAALFAMPGGALQAPAALAPTQASAAPVSDKPVPWSPEAVAKAQAAGHAVFVDFSAEWCLTCKVNEKAVLSTAAFKSAIADTGTTYMMADSTNYDARIEQAMMQLGRSGLPLYLVYPAKGGDPVILPQVLDTKTATDALRKASGKKV</sequence>
<dbReference type="PANTHER" id="PTHR32234:SF3">
    <property type="entry name" value="SUPPRESSION OF COPPER SENSITIVITY PROTEIN"/>
    <property type="match status" value="1"/>
</dbReference>
<reference evidence="9" key="2">
    <citation type="submission" date="2016-08" db="EMBL/GenBank/DDBJ databases">
        <authorList>
            <person name="Seilhamer J.J."/>
        </authorList>
    </citation>
    <scope>NUCLEOTIDE SEQUENCE [LARGE SCALE GENOMIC DNA]</scope>
    <source>
        <strain evidence="9">SA1</strain>
        <plasmid evidence="9">pSA1</plasmid>
    </source>
</reference>
<keyword evidence="4 7" id="KW-1133">Transmembrane helix</keyword>
<dbReference type="AlphaFoldDB" id="A0A031JQE5"/>
<dbReference type="Proteomes" id="UP000024329">
    <property type="component" value="Unassembled WGS sequence"/>
</dbReference>
<dbReference type="GO" id="GO:0017004">
    <property type="term" value="P:cytochrome complex assembly"/>
    <property type="evidence" value="ECO:0007669"/>
    <property type="project" value="UniProtKB-KW"/>
</dbReference>
<comment type="subcellular location">
    <subcellularLocation>
        <location evidence="1">Membrane</location>
        <topology evidence="1">Multi-pass membrane protein</topology>
    </subcellularLocation>
</comment>
<dbReference type="InterPro" id="IPR036249">
    <property type="entry name" value="Thioredoxin-like_sf"/>
</dbReference>
<dbReference type="PATRIC" id="fig|158500.4.peg.4701"/>
<evidence type="ECO:0000256" key="2">
    <source>
        <dbReference type="ARBA" id="ARBA00022692"/>
    </source>
</evidence>
<dbReference type="CDD" id="cd02953">
    <property type="entry name" value="DsbDgamma"/>
    <property type="match status" value="1"/>
</dbReference>
<feature type="domain" description="Cytochrome C biogenesis protein transmembrane" evidence="8">
    <location>
        <begin position="3"/>
        <end position="214"/>
    </location>
</feature>
<dbReference type="PANTHER" id="PTHR32234">
    <property type="entry name" value="THIOL:DISULFIDE INTERCHANGE PROTEIN DSBD"/>
    <property type="match status" value="1"/>
</dbReference>
<dbReference type="Pfam" id="PF02683">
    <property type="entry name" value="DsbD_TM"/>
    <property type="match status" value="1"/>
</dbReference>
<keyword evidence="3" id="KW-0201">Cytochrome c-type biogenesis</keyword>
<keyword evidence="2 7" id="KW-0812">Transmembrane</keyword>
<geneLocation type="plasmid" evidence="9 12">
    <name>pSA1</name>
</geneLocation>
<evidence type="ECO:0000256" key="1">
    <source>
        <dbReference type="ARBA" id="ARBA00004141"/>
    </source>
</evidence>
<dbReference type="Gene3D" id="3.40.30.10">
    <property type="entry name" value="Glutaredoxin"/>
    <property type="match status" value="1"/>
</dbReference>
<evidence type="ECO:0000313" key="10">
    <source>
        <dbReference type="EMBL" id="EZP75636.1"/>
    </source>
</evidence>
<evidence type="ECO:0000313" key="12">
    <source>
        <dbReference type="Proteomes" id="UP000094626"/>
    </source>
</evidence>
<dbReference type="EMBL" id="CP017076">
    <property type="protein sequence ID" value="AOR79718.1"/>
    <property type="molecule type" value="Genomic_DNA"/>
</dbReference>
<dbReference type="PROSITE" id="PS00194">
    <property type="entry name" value="THIOREDOXIN_1"/>
    <property type="match status" value="1"/>
</dbReference>
<evidence type="ECO:0000256" key="3">
    <source>
        <dbReference type="ARBA" id="ARBA00022748"/>
    </source>
</evidence>
<protein>
    <submittedName>
        <fullName evidence="9">Cytochrome C biogenesis protein</fullName>
    </submittedName>
    <submittedName>
        <fullName evidence="10">Thio:disulfide interchange protein</fullName>
    </submittedName>
</protein>
<keyword evidence="12" id="KW-1185">Reference proteome</keyword>
<organism evidence="10 11">
    <name type="scientific">Novosphingobium resinovorum</name>
    <dbReference type="NCBI Taxonomy" id="158500"/>
    <lineage>
        <taxon>Bacteria</taxon>
        <taxon>Pseudomonadati</taxon>
        <taxon>Pseudomonadota</taxon>
        <taxon>Alphaproteobacteria</taxon>
        <taxon>Sphingomonadales</taxon>
        <taxon>Sphingomonadaceae</taxon>
        <taxon>Novosphingobium</taxon>
    </lineage>
</organism>
<dbReference type="KEGG" id="nre:BES08_23365"/>
<name>A0A031JQE5_9SPHN</name>
<dbReference type="Proteomes" id="UP000094626">
    <property type="component" value="Plasmid pSA1"/>
</dbReference>
<dbReference type="SUPFAM" id="SSF52833">
    <property type="entry name" value="Thioredoxin-like"/>
    <property type="match status" value="1"/>
</dbReference>
<feature type="transmembrane region" description="Helical" evidence="7">
    <location>
        <begin position="158"/>
        <end position="180"/>
    </location>
</feature>
<dbReference type="eggNOG" id="COG4232">
    <property type="taxonomic scope" value="Bacteria"/>
</dbReference>
<feature type="transmembrane region" description="Helical" evidence="7">
    <location>
        <begin position="224"/>
        <end position="246"/>
    </location>
</feature>
<reference evidence="12" key="3">
    <citation type="journal article" date="2017" name="J. Biotechnol.">
        <title>Complete genome sequence of Novosphingobium resinovorum SA1, a versatile xenobiotic-degrading bacterium capable of utilizing sulfanilic acid.</title>
        <authorList>
            <person name="Hegedus B."/>
            <person name="Kos P.B."/>
            <person name="Balint B."/>
            <person name="Maroti G."/>
            <person name="Gan H.M."/>
            <person name="Perei K."/>
            <person name="Rakhely G."/>
        </authorList>
    </citation>
    <scope>NUCLEOTIDE SEQUENCE [LARGE SCALE GENOMIC DNA]</scope>
    <source>
        <strain evidence="12">SA1</strain>
    </source>
</reference>
<gene>
    <name evidence="9" type="ORF">BES08_23365</name>
    <name evidence="10" type="ORF">BV97_04623</name>
</gene>
<feature type="transmembrane region" description="Helical" evidence="7">
    <location>
        <begin position="87"/>
        <end position="110"/>
    </location>
</feature>